<reference evidence="5" key="2">
    <citation type="journal article" date="2024" name="Plant">
        <title>Genomic evolution and insights into agronomic trait innovations of Sesamum species.</title>
        <authorList>
            <person name="Miao H."/>
            <person name="Wang L."/>
            <person name="Qu L."/>
            <person name="Liu H."/>
            <person name="Sun Y."/>
            <person name="Le M."/>
            <person name="Wang Q."/>
            <person name="Wei S."/>
            <person name="Zheng Y."/>
            <person name="Lin W."/>
            <person name="Duan Y."/>
            <person name="Cao H."/>
            <person name="Xiong S."/>
            <person name="Wang X."/>
            <person name="Wei L."/>
            <person name="Li C."/>
            <person name="Ma Q."/>
            <person name="Ju M."/>
            <person name="Zhao R."/>
            <person name="Li G."/>
            <person name="Mu C."/>
            <person name="Tian Q."/>
            <person name="Mei H."/>
            <person name="Zhang T."/>
            <person name="Gao T."/>
            <person name="Zhang H."/>
        </authorList>
    </citation>
    <scope>NUCLEOTIDE SEQUENCE</scope>
    <source>
        <strain evidence="5">K16</strain>
    </source>
</reference>
<dbReference type="PANTHER" id="PTHR48051">
    <property type="match status" value="1"/>
</dbReference>
<dbReference type="Gene3D" id="3.80.10.10">
    <property type="entry name" value="Ribonuclease Inhibitor"/>
    <property type="match status" value="1"/>
</dbReference>
<comment type="similarity">
    <text evidence="3">Belongs to the SHOC2 family.</text>
</comment>
<dbReference type="SMART" id="SM00365">
    <property type="entry name" value="LRR_SD22"/>
    <property type="match status" value="6"/>
</dbReference>
<sequence length="509" mass="57208">MDPNPTNFPILSYVMAKLPHITRTFSTSAPEFDIENPPEPEPKPREPYFELSEKMPHLKNPELISAMRRAVKDVAQTRSILQTLGTRPDHETVDTARFKLAEYDQSKPVSEELVTEYKNYKAVIALDEMHEAYERMVSAAEKRLERFYEAALAGVDLAEAEKEVNQVKDQEEVNEEVVGILKAAELGKGIPRVDLSGRRLRILPEQFGRMKSLIVLNLSHNQLENGESIALRHLNHPAIPDSIAGLENLEELNLSANLLESLPDSIGLLLKLKILDVSGNKLAALPDSISHCRSLEELDAGFNKLTYLPTIMGFKLVNLKKLSIHLNRIRYLPTSIGELKSLRLLDIHFNELHGLPPSIRGLTSLEILNLSSNFNDLTELPDTISELINLKELDLSNNQIHALPDNFGRLVNLTKLKLDENPLEIPPKQVVAAGVDAVRSYMIKRWDAILMEEEEKRKKEAEEQEEDDSLLGRGTTWLNSMVSVVSGTVSGYLGGFGRSDADRHLNQEF</sequence>
<dbReference type="GO" id="GO:0051707">
    <property type="term" value="P:response to other organism"/>
    <property type="evidence" value="ECO:0007669"/>
    <property type="project" value="UniProtKB-ARBA"/>
</dbReference>
<dbReference type="PANTHER" id="PTHR48051:SF54">
    <property type="entry name" value="LEUCINE-RICH REPEAT-CONTAINING PROTEIN"/>
    <property type="match status" value="1"/>
</dbReference>
<evidence type="ECO:0000256" key="2">
    <source>
        <dbReference type="ARBA" id="ARBA00022737"/>
    </source>
</evidence>
<dbReference type="SUPFAM" id="SSF52058">
    <property type="entry name" value="L domain-like"/>
    <property type="match status" value="1"/>
</dbReference>
<evidence type="ECO:0000313" key="6">
    <source>
        <dbReference type="Proteomes" id="UP001289374"/>
    </source>
</evidence>
<feature type="coiled-coil region" evidence="4">
    <location>
        <begin position="130"/>
        <end position="177"/>
    </location>
</feature>
<gene>
    <name evidence="5" type="ORF">Sango_0986100</name>
</gene>
<keyword evidence="1" id="KW-0433">Leucine-rich repeat</keyword>
<feature type="coiled-coil region" evidence="4">
    <location>
        <begin position="443"/>
        <end position="471"/>
    </location>
</feature>
<dbReference type="InterPro" id="IPR001611">
    <property type="entry name" value="Leu-rich_rpt"/>
</dbReference>
<name>A0AAE2BYJ9_9LAMI</name>
<dbReference type="SMART" id="SM00369">
    <property type="entry name" value="LRR_TYP"/>
    <property type="match status" value="9"/>
</dbReference>
<dbReference type="GO" id="GO:0006952">
    <property type="term" value="P:defense response"/>
    <property type="evidence" value="ECO:0007669"/>
    <property type="project" value="UniProtKB-ARBA"/>
</dbReference>
<dbReference type="Proteomes" id="UP001289374">
    <property type="component" value="Unassembled WGS sequence"/>
</dbReference>
<dbReference type="PROSITE" id="PS51450">
    <property type="entry name" value="LRR"/>
    <property type="match status" value="2"/>
</dbReference>
<comment type="caution">
    <text evidence="5">The sequence shown here is derived from an EMBL/GenBank/DDBJ whole genome shotgun (WGS) entry which is preliminary data.</text>
</comment>
<evidence type="ECO:0000256" key="3">
    <source>
        <dbReference type="ARBA" id="ARBA00023786"/>
    </source>
</evidence>
<accession>A0AAE2BYJ9</accession>
<dbReference type="SMART" id="SM00364">
    <property type="entry name" value="LRR_BAC"/>
    <property type="match status" value="7"/>
</dbReference>
<dbReference type="Pfam" id="PF13855">
    <property type="entry name" value="LRR_8"/>
    <property type="match status" value="3"/>
</dbReference>
<dbReference type="EMBL" id="JACGWL010000005">
    <property type="protein sequence ID" value="KAK4402454.1"/>
    <property type="molecule type" value="Genomic_DNA"/>
</dbReference>
<evidence type="ECO:0000313" key="5">
    <source>
        <dbReference type="EMBL" id="KAK4402454.1"/>
    </source>
</evidence>
<dbReference type="AlphaFoldDB" id="A0AAE2BYJ9"/>
<dbReference type="InterPro" id="IPR003591">
    <property type="entry name" value="Leu-rich_rpt_typical-subtyp"/>
</dbReference>
<reference evidence="5" key="1">
    <citation type="submission" date="2020-06" db="EMBL/GenBank/DDBJ databases">
        <authorList>
            <person name="Li T."/>
            <person name="Hu X."/>
            <person name="Zhang T."/>
            <person name="Song X."/>
            <person name="Zhang H."/>
            <person name="Dai N."/>
            <person name="Sheng W."/>
            <person name="Hou X."/>
            <person name="Wei L."/>
        </authorList>
    </citation>
    <scope>NUCLEOTIDE SEQUENCE</scope>
    <source>
        <strain evidence="5">K16</strain>
        <tissue evidence="5">Leaf</tissue>
    </source>
</reference>
<dbReference type="PRINTS" id="PR00019">
    <property type="entry name" value="LEURICHRPT"/>
</dbReference>
<dbReference type="GO" id="GO:0005737">
    <property type="term" value="C:cytoplasm"/>
    <property type="evidence" value="ECO:0007669"/>
    <property type="project" value="TreeGrafter"/>
</dbReference>
<evidence type="ECO:0000256" key="1">
    <source>
        <dbReference type="ARBA" id="ARBA00022614"/>
    </source>
</evidence>
<proteinExistence type="inferred from homology"/>
<keyword evidence="4" id="KW-0175">Coiled coil</keyword>
<keyword evidence="2" id="KW-0677">Repeat</keyword>
<protein>
    <submittedName>
        <fullName evidence="5">Plant intracellular Ras-group-related LRR protein 9</fullName>
    </submittedName>
</protein>
<organism evidence="5 6">
    <name type="scientific">Sesamum angolense</name>
    <dbReference type="NCBI Taxonomy" id="2727404"/>
    <lineage>
        <taxon>Eukaryota</taxon>
        <taxon>Viridiplantae</taxon>
        <taxon>Streptophyta</taxon>
        <taxon>Embryophyta</taxon>
        <taxon>Tracheophyta</taxon>
        <taxon>Spermatophyta</taxon>
        <taxon>Magnoliopsida</taxon>
        <taxon>eudicotyledons</taxon>
        <taxon>Gunneridae</taxon>
        <taxon>Pentapetalae</taxon>
        <taxon>asterids</taxon>
        <taxon>lamiids</taxon>
        <taxon>Lamiales</taxon>
        <taxon>Pedaliaceae</taxon>
        <taxon>Sesamum</taxon>
    </lineage>
</organism>
<keyword evidence="6" id="KW-1185">Reference proteome</keyword>
<evidence type="ECO:0000256" key="4">
    <source>
        <dbReference type="SAM" id="Coils"/>
    </source>
</evidence>
<dbReference type="InterPro" id="IPR032675">
    <property type="entry name" value="LRR_dom_sf"/>
</dbReference>
<dbReference type="InterPro" id="IPR050216">
    <property type="entry name" value="LRR_domain-containing"/>
</dbReference>